<evidence type="ECO:0000256" key="1">
    <source>
        <dbReference type="SAM" id="MobiDB-lite"/>
    </source>
</evidence>
<evidence type="ECO:0000313" key="3">
    <source>
        <dbReference type="EMBL" id="GIF00827.1"/>
    </source>
</evidence>
<comment type="caution">
    <text evidence="3">The sequence shown here is derived from an EMBL/GenBank/DDBJ whole genome shotgun (WGS) entry which is preliminary data.</text>
</comment>
<feature type="transmembrane region" description="Helical" evidence="2">
    <location>
        <begin position="305"/>
        <end position="322"/>
    </location>
</feature>
<dbReference type="Proteomes" id="UP000636960">
    <property type="component" value="Unassembled WGS sequence"/>
</dbReference>
<reference evidence="3" key="1">
    <citation type="submission" date="2021-01" db="EMBL/GenBank/DDBJ databases">
        <title>Whole genome shotgun sequence of Actinoplanes rishiriensis NBRC 108556.</title>
        <authorList>
            <person name="Komaki H."/>
            <person name="Tamura T."/>
        </authorList>
    </citation>
    <scope>NUCLEOTIDE SEQUENCE</scope>
    <source>
        <strain evidence="3">NBRC 108556</strain>
    </source>
</reference>
<feature type="transmembrane region" description="Helical" evidence="2">
    <location>
        <begin position="203"/>
        <end position="222"/>
    </location>
</feature>
<dbReference type="PANTHER" id="PTHR36840">
    <property type="entry name" value="BLL5714 PROTEIN"/>
    <property type="match status" value="1"/>
</dbReference>
<dbReference type="Pfam" id="PF06772">
    <property type="entry name" value="LtrA"/>
    <property type="match status" value="1"/>
</dbReference>
<feature type="transmembrane region" description="Helical" evidence="2">
    <location>
        <begin position="118"/>
        <end position="138"/>
    </location>
</feature>
<accession>A0A919KC57</accession>
<keyword evidence="2" id="KW-0812">Transmembrane</keyword>
<feature type="transmembrane region" description="Helical" evidence="2">
    <location>
        <begin position="234"/>
        <end position="249"/>
    </location>
</feature>
<evidence type="ECO:0000313" key="4">
    <source>
        <dbReference type="Proteomes" id="UP000636960"/>
    </source>
</evidence>
<evidence type="ECO:0000256" key="2">
    <source>
        <dbReference type="SAM" id="Phobius"/>
    </source>
</evidence>
<keyword evidence="2" id="KW-1133">Transmembrane helix</keyword>
<feature type="transmembrane region" description="Helical" evidence="2">
    <location>
        <begin position="261"/>
        <end position="282"/>
    </location>
</feature>
<dbReference type="AlphaFoldDB" id="A0A919KC57"/>
<feature type="region of interest" description="Disordered" evidence="1">
    <location>
        <begin position="14"/>
        <end position="48"/>
    </location>
</feature>
<dbReference type="EMBL" id="BOMV01000091">
    <property type="protein sequence ID" value="GIF00827.1"/>
    <property type="molecule type" value="Genomic_DNA"/>
</dbReference>
<organism evidence="3 4">
    <name type="scientific">Paractinoplanes rishiriensis</name>
    <dbReference type="NCBI Taxonomy" id="1050105"/>
    <lineage>
        <taxon>Bacteria</taxon>
        <taxon>Bacillati</taxon>
        <taxon>Actinomycetota</taxon>
        <taxon>Actinomycetes</taxon>
        <taxon>Micromonosporales</taxon>
        <taxon>Micromonosporaceae</taxon>
        <taxon>Paractinoplanes</taxon>
    </lineage>
</organism>
<sequence length="421" mass="45606">MACAYAGSGATIRQQPATTTGLPPPDYVRSGPDLRSAAEPAMGPPQRPADDRAVGALELFFDLVFVYSMSQVTHLIEEHPSWSGFGHGVLALLAIWWAWVCYTWLTNTSAESGDLARTLIFLAMSAMLVASSSLVEAFGDDAMIFALALLTVRLLHVVLLIYSARRDTRRRRTFLRLLSILLIGPGLVVLAATQDSPLREALWLGAMLVDFGGPALFGMGGFNVRPGHFVERHGLMVIIALGESIYQMGRAATGDLRRADVVVAVVLGVLVSAAMWWAYFGLKHGAAARLRRAPAPERARLARDAYSYLHLPLVAGIIWYSLGVGETIAHPEEPLPPLFGLALCGGAALFYAGEVLYRWRDHHEIATDRLVTSIVLVTLIPMAPVVPALTILVAVTAVSVAFVAWEVWRQPEIGGARPQPD</sequence>
<feature type="transmembrane region" description="Helical" evidence="2">
    <location>
        <begin position="174"/>
        <end position="191"/>
    </location>
</feature>
<feature type="transmembrane region" description="Helical" evidence="2">
    <location>
        <begin position="365"/>
        <end position="383"/>
    </location>
</feature>
<dbReference type="PANTHER" id="PTHR36840:SF1">
    <property type="entry name" value="BLL5714 PROTEIN"/>
    <property type="match status" value="1"/>
</dbReference>
<keyword evidence="4" id="KW-1185">Reference proteome</keyword>
<proteinExistence type="predicted"/>
<name>A0A919KC57_9ACTN</name>
<dbReference type="InterPro" id="IPR010640">
    <property type="entry name" value="Low_temperature_requirement_A"/>
</dbReference>
<keyword evidence="2" id="KW-0472">Membrane</keyword>
<protein>
    <submittedName>
        <fullName evidence="3">Low temperature requirement protein A</fullName>
    </submittedName>
</protein>
<feature type="transmembrane region" description="Helical" evidence="2">
    <location>
        <begin position="85"/>
        <end position="106"/>
    </location>
</feature>
<feature type="transmembrane region" description="Helical" evidence="2">
    <location>
        <begin position="144"/>
        <end position="162"/>
    </location>
</feature>
<gene>
    <name evidence="3" type="ORF">Ari01nite_82910</name>
</gene>
<feature type="transmembrane region" description="Helical" evidence="2">
    <location>
        <begin position="334"/>
        <end position="353"/>
    </location>
</feature>